<reference evidence="8" key="1">
    <citation type="journal article" date="2020" name="mSystems">
        <title>Genome- and Community-Level Interaction Insights into Carbon Utilization and Element Cycling Functions of Hydrothermarchaeota in Hydrothermal Sediment.</title>
        <authorList>
            <person name="Zhou Z."/>
            <person name="Liu Y."/>
            <person name="Xu W."/>
            <person name="Pan J."/>
            <person name="Luo Z.H."/>
            <person name="Li M."/>
        </authorList>
    </citation>
    <scope>NUCLEOTIDE SEQUENCE [LARGE SCALE GENOMIC DNA]</scope>
    <source>
        <strain evidence="8">HyVt-443</strain>
    </source>
</reference>
<proteinExistence type="predicted"/>
<evidence type="ECO:0000256" key="4">
    <source>
        <dbReference type="ARBA" id="ARBA00022989"/>
    </source>
</evidence>
<protein>
    <submittedName>
        <fullName evidence="8">RDD family protein</fullName>
    </submittedName>
</protein>
<dbReference type="PANTHER" id="PTHR36115:SF10">
    <property type="entry name" value="RDD DOMAIN-CONTAINING PROTEIN"/>
    <property type="match status" value="1"/>
</dbReference>
<accession>A0A831W6R7</accession>
<evidence type="ECO:0000259" key="7">
    <source>
        <dbReference type="Pfam" id="PF06271"/>
    </source>
</evidence>
<dbReference type="PANTHER" id="PTHR36115">
    <property type="entry name" value="PROLINE-RICH ANTIGEN HOMOLOG-RELATED"/>
    <property type="match status" value="1"/>
</dbReference>
<sequence>MTTAPATPFIDPDRSEPAGLPRRLAAILYDSLLLAGLLFLAMFLVVVPLGMIQGMEQLDTAGLRSNPFYIAYLAAVPFTFFTYFWSHGTHQTLGMRAWRLYLVLPDGRAPTVRHALLRCASALLSWLPLGLGFLWCLFDPERLTWHDRLSGTRLVLVR</sequence>
<keyword evidence="3 6" id="KW-0812">Transmembrane</keyword>
<keyword evidence="4 6" id="KW-1133">Transmembrane helix</keyword>
<dbReference type="InterPro" id="IPR051791">
    <property type="entry name" value="Pra-immunoreactive"/>
</dbReference>
<evidence type="ECO:0000313" key="8">
    <source>
        <dbReference type="EMBL" id="HEB97533.1"/>
    </source>
</evidence>
<keyword evidence="2" id="KW-1003">Cell membrane</keyword>
<evidence type="ECO:0000256" key="1">
    <source>
        <dbReference type="ARBA" id="ARBA00004651"/>
    </source>
</evidence>
<feature type="transmembrane region" description="Helical" evidence="6">
    <location>
        <begin position="115"/>
        <end position="138"/>
    </location>
</feature>
<dbReference type="InterPro" id="IPR010432">
    <property type="entry name" value="RDD"/>
</dbReference>
<comment type="subcellular location">
    <subcellularLocation>
        <location evidence="1">Cell membrane</location>
        <topology evidence="1">Multi-pass membrane protein</topology>
    </subcellularLocation>
</comment>
<evidence type="ECO:0000256" key="5">
    <source>
        <dbReference type="ARBA" id="ARBA00023136"/>
    </source>
</evidence>
<dbReference type="EMBL" id="DRKP01000176">
    <property type="protein sequence ID" value="HEB97533.1"/>
    <property type="molecule type" value="Genomic_DNA"/>
</dbReference>
<dbReference type="Pfam" id="PF06271">
    <property type="entry name" value="RDD"/>
    <property type="match status" value="1"/>
</dbReference>
<dbReference type="GO" id="GO:0005886">
    <property type="term" value="C:plasma membrane"/>
    <property type="evidence" value="ECO:0007669"/>
    <property type="project" value="UniProtKB-SubCell"/>
</dbReference>
<dbReference type="AlphaFoldDB" id="A0A831W6R7"/>
<feature type="transmembrane region" description="Helical" evidence="6">
    <location>
        <begin position="26"/>
        <end position="47"/>
    </location>
</feature>
<gene>
    <name evidence="8" type="ORF">ENI96_14010</name>
</gene>
<evidence type="ECO:0000256" key="6">
    <source>
        <dbReference type="SAM" id="Phobius"/>
    </source>
</evidence>
<dbReference type="Proteomes" id="UP000886251">
    <property type="component" value="Unassembled WGS sequence"/>
</dbReference>
<name>A0A831W6R7_9GAMM</name>
<feature type="domain" description="RDD" evidence="7">
    <location>
        <begin position="18"/>
        <end position="151"/>
    </location>
</feature>
<keyword evidence="5 6" id="KW-0472">Membrane</keyword>
<evidence type="ECO:0000256" key="2">
    <source>
        <dbReference type="ARBA" id="ARBA00022475"/>
    </source>
</evidence>
<organism evidence="8">
    <name type="scientific">Sedimenticola thiotaurini</name>
    <dbReference type="NCBI Taxonomy" id="1543721"/>
    <lineage>
        <taxon>Bacteria</taxon>
        <taxon>Pseudomonadati</taxon>
        <taxon>Pseudomonadota</taxon>
        <taxon>Gammaproteobacteria</taxon>
        <taxon>Chromatiales</taxon>
        <taxon>Sedimenticolaceae</taxon>
        <taxon>Sedimenticola</taxon>
    </lineage>
</organism>
<evidence type="ECO:0000256" key="3">
    <source>
        <dbReference type="ARBA" id="ARBA00022692"/>
    </source>
</evidence>
<comment type="caution">
    <text evidence="8">The sequence shown here is derived from an EMBL/GenBank/DDBJ whole genome shotgun (WGS) entry which is preliminary data.</text>
</comment>
<feature type="transmembrane region" description="Helical" evidence="6">
    <location>
        <begin position="68"/>
        <end position="86"/>
    </location>
</feature>